<protein>
    <submittedName>
        <fullName evidence="1">Uncharacterized protein</fullName>
    </submittedName>
</protein>
<evidence type="ECO:0000313" key="2">
    <source>
        <dbReference type="Proteomes" id="UP001610335"/>
    </source>
</evidence>
<comment type="caution">
    <text evidence="1">The sequence shown here is derived from an EMBL/GenBank/DDBJ whole genome shotgun (WGS) entry which is preliminary data.</text>
</comment>
<proteinExistence type="predicted"/>
<accession>A0ABR4H8D6</accession>
<reference evidence="1 2" key="1">
    <citation type="submission" date="2024-07" db="EMBL/GenBank/DDBJ databases">
        <title>Section-level genome sequencing and comparative genomics of Aspergillus sections Usti and Cavernicolus.</title>
        <authorList>
            <consortium name="Lawrence Berkeley National Laboratory"/>
            <person name="Nybo J.L."/>
            <person name="Vesth T.C."/>
            <person name="Theobald S."/>
            <person name="Frisvad J.C."/>
            <person name="Larsen T.O."/>
            <person name="Kjaerboelling I."/>
            <person name="Rothschild-Mancinelli K."/>
            <person name="Lyhne E.K."/>
            <person name="Kogle M.E."/>
            <person name="Barry K."/>
            <person name="Clum A."/>
            <person name="Na H."/>
            <person name="Ledsgaard L."/>
            <person name="Lin J."/>
            <person name="Lipzen A."/>
            <person name="Kuo A."/>
            <person name="Riley R."/>
            <person name="Mondo S."/>
            <person name="LaButti K."/>
            <person name="Haridas S."/>
            <person name="Pangalinan J."/>
            <person name="Salamov A.A."/>
            <person name="Simmons B.A."/>
            <person name="Magnuson J.K."/>
            <person name="Chen J."/>
            <person name="Drula E."/>
            <person name="Henrissat B."/>
            <person name="Wiebenga A."/>
            <person name="Lubbers R.J."/>
            <person name="Gomes A.C."/>
            <person name="Makela M.R."/>
            <person name="Stajich J."/>
            <person name="Grigoriev I.V."/>
            <person name="Mortensen U.H."/>
            <person name="De vries R.P."/>
            <person name="Baker S.E."/>
            <person name="Andersen M.R."/>
        </authorList>
    </citation>
    <scope>NUCLEOTIDE SEQUENCE [LARGE SCALE GENOMIC DNA]</scope>
    <source>
        <strain evidence="1 2">CBS 600.67</strain>
    </source>
</reference>
<evidence type="ECO:0000313" key="1">
    <source>
        <dbReference type="EMBL" id="KAL2811731.1"/>
    </source>
</evidence>
<gene>
    <name evidence="1" type="ORF">BDW59DRAFT_155482</name>
</gene>
<sequence>MANRGAIPLRSQGKQQNIQILPPGFKSPSEAYNRVFKAIESLSSRSFSTFVNPVDDPSDQPWKHQIKVRAQKLAHRSHQLSLQQRNEPGWRMNIEPDVMERFREEIVCRLCQARLWRSDVESSFAREDPRRIPLEQRQAQRQMCTCSPMTRKVLDYCEDGNTKLFDDRVEEFVRHDGLRVELRERRPDRVYGLRVTRIFNHYLSRIMDTGQTVEESVRTTPFKPATDPLIFPFLLLEAKSDSAKDRFEDGMVQSAPPIQALLQLQEGLKSNAPGDSRFAPLVWYLASRGDEWRVDPAQLE</sequence>
<name>A0ABR4H8D6_9EURO</name>
<keyword evidence="2" id="KW-1185">Reference proteome</keyword>
<dbReference type="EMBL" id="JBFXLS010000223">
    <property type="protein sequence ID" value="KAL2811731.1"/>
    <property type="molecule type" value="Genomic_DNA"/>
</dbReference>
<dbReference type="Proteomes" id="UP001610335">
    <property type="component" value="Unassembled WGS sequence"/>
</dbReference>
<organism evidence="1 2">
    <name type="scientific">Aspergillus cavernicola</name>
    <dbReference type="NCBI Taxonomy" id="176166"/>
    <lineage>
        <taxon>Eukaryota</taxon>
        <taxon>Fungi</taxon>
        <taxon>Dikarya</taxon>
        <taxon>Ascomycota</taxon>
        <taxon>Pezizomycotina</taxon>
        <taxon>Eurotiomycetes</taxon>
        <taxon>Eurotiomycetidae</taxon>
        <taxon>Eurotiales</taxon>
        <taxon>Aspergillaceae</taxon>
        <taxon>Aspergillus</taxon>
        <taxon>Aspergillus subgen. Nidulantes</taxon>
    </lineage>
</organism>